<evidence type="ECO:0000313" key="3">
    <source>
        <dbReference type="Proteomes" id="UP001497522"/>
    </source>
</evidence>
<sequence length="72" mass="7875">MSIAPHHRHHHHPSAPNPPTVDDSGSQLPDQTTVIVQLAGDEKALFVARPASLINTDCRDRASDQSVTDEER</sequence>
<gene>
    <name evidence="2" type="ORF">CSSPJE1EN2_LOCUS24388</name>
</gene>
<evidence type="ECO:0000256" key="1">
    <source>
        <dbReference type="SAM" id="MobiDB-lite"/>
    </source>
</evidence>
<organism evidence="2 3">
    <name type="scientific">Sphagnum jensenii</name>
    <dbReference type="NCBI Taxonomy" id="128206"/>
    <lineage>
        <taxon>Eukaryota</taxon>
        <taxon>Viridiplantae</taxon>
        <taxon>Streptophyta</taxon>
        <taxon>Embryophyta</taxon>
        <taxon>Bryophyta</taxon>
        <taxon>Sphagnophytina</taxon>
        <taxon>Sphagnopsida</taxon>
        <taxon>Sphagnales</taxon>
        <taxon>Sphagnaceae</taxon>
        <taxon>Sphagnum</taxon>
    </lineage>
</organism>
<dbReference type="Proteomes" id="UP001497522">
    <property type="component" value="Chromosome 9"/>
</dbReference>
<dbReference type="EMBL" id="OZ023710">
    <property type="protein sequence ID" value="CAK9883137.1"/>
    <property type="molecule type" value="Genomic_DNA"/>
</dbReference>
<evidence type="ECO:0000313" key="2">
    <source>
        <dbReference type="EMBL" id="CAK9883137.1"/>
    </source>
</evidence>
<feature type="compositionally biased region" description="Polar residues" evidence="1">
    <location>
        <begin position="23"/>
        <end position="32"/>
    </location>
</feature>
<feature type="region of interest" description="Disordered" evidence="1">
    <location>
        <begin position="50"/>
        <end position="72"/>
    </location>
</feature>
<protein>
    <submittedName>
        <fullName evidence="2">Uncharacterized protein</fullName>
    </submittedName>
</protein>
<name>A0ABP1C2V2_9BRYO</name>
<proteinExistence type="predicted"/>
<feature type="compositionally biased region" description="Basic residues" evidence="1">
    <location>
        <begin position="1"/>
        <end position="13"/>
    </location>
</feature>
<feature type="region of interest" description="Disordered" evidence="1">
    <location>
        <begin position="1"/>
        <end position="32"/>
    </location>
</feature>
<reference evidence="2" key="1">
    <citation type="submission" date="2024-03" db="EMBL/GenBank/DDBJ databases">
        <authorList>
            <consortium name="ELIXIR-Norway"/>
            <consortium name="Elixir Norway"/>
        </authorList>
    </citation>
    <scope>NUCLEOTIDE SEQUENCE</scope>
</reference>
<keyword evidence="3" id="KW-1185">Reference proteome</keyword>
<accession>A0ABP1C2V2</accession>